<keyword evidence="1" id="KW-0472">Membrane</keyword>
<feature type="transmembrane region" description="Helical" evidence="1">
    <location>
        <begin position="6"/>
        <end position="26"/>
    </location>
</feature>
<evidence type="ECO:0000313" key="2">
    <source>
        <dbReference type="EMBL" id="DAF59295.1"/>
    </source>
</evidence>
<dbReference type="EMBL" id="BK032767">
    <property type="protein sequence ID" value="DAF59295.1"/>
    <property type="molecule type" value="Genomic_DNA"/>
</dbReference>
<organism evidence="2">
    <name type="scientific">Siphoviridae sp. ctj6w2</name>
    <dbReference type="NCBI Taxonomy" id="2827919"/>
    <lineage>
        <taxon>Viruses</taxon>
        <taxon>Duplodnaviria</taxon>
        <taxon>Heunggongvirae</taxon>
        <taxon>Uroviricota</taxon>
        <taxon>Caudoviricetes</taxon>
    </lineage>
</organism>
<keyword evidence="1" id="KW-0812">Transmembrane</keyword>
<sequence length="126" mass="14102">MNEIILNIISVVVTAVILPLISYAGARLIAWLNAKIKDENAKQQLTVATDIVMNAVRSVFQTYVETLKKNGAFDKESQKVALIKAKDDALAQMSDEIKDYITKNYGDLETWITTQIESTINILKNK</sequence>
<reference evidence="2" key="1">
    <citation type="journal article" date="2021" name="Proc. Natl. Acad. Sci. U.S.A.">
        <title>A Catalog of Tens of Thousands of Viruses from Human Metagenomes Reveals Hidden Associations with Chronic Diseases.</title>
        <authorList>
            <person name="Tisza M.J."/>
            <person name="Buck C.B."/>
        </authorList>
    </citation>
    <scope>NUCLEOTIDE SEQUENCE</scope>
    <source>
        <strain evidence="2">Ctj6w2</strain>
    </source>
</reference>
<protein>
    <submittedName>
        <fullName evidence="2">Holin</fullName>
    </submittedName>
</protein>
<name>A0A8S5T8I9_9CAUD</name>
<evidence type="ECO:0000256" key="1">
    <source>
        <dbReference type="SAM" id="Phobius"/>
    </source>
</evidence>
<accession>A0A8S5T8I9</accession>
<keyword evidence="1" id="KW-1133">Transmembrane helix</keyword>
<proteinExistence type="predicted"/>